<gene>
    <name evidence="3" type="ORF">JI741_00390</name>
</gene>
<proteinExistence type="predicted"/>
<accession>A0ABS1KJL1</accession>
<evidence type="ECO:0000259" key="1">
    <source>
        <dbReference type="Pfam" id="PF01408"/>
    </source>
</evidence>
<dbReference type="PANTHER" id="PTHR43377">
    <property type="entry name" value="BILIVERDIN REDUCTASE A"/>
    <property type="match status" value="1"/>
</dbReference>
<dbReference type="SUPFAM" id="SSF55347">
    <property type="entry name" value="Glyceraldehyde-3-phosphate dehydrogenase-like, C-terminal domain"/>
    <property type="match status" value="1"/>
</dbReference>
<dbReference type="InterPro" id="IPR055170">
    <property type="entry name" value="GFO_IDH_MocA-like_dom"/>
</dbReference>
<comment type="caution">
    <text evidence="3">The sequence shown here is derived from an EMBL/GenBank/DDBJ whole genome shotgun (WGS) entry which is preliminary data.</text>
</comment>
<dbReference type="Proteomes" id="UP000613030">
    <property type="component" value="Unassembled WGS sequence"/>
</dbReference>
<reference evidence="3 4" key="1">
    <citation type="submission" date="2021-01" db="EMBL/GenBank/DDBJ databases">
        <title>Chryseolinea sp. Jin1 Genome sequencing and assembly.</title>
        <authorList>
            <person name="Kim I."/>
        </authorList>
    </citation>
    <scope>NUCLEOTIDE SEQUENCE [LARGE SCALE GENOMIC DNA]</scope>
    <source>
        <strain evidence="3 4">Jin1</strain>
    </source>
</reference>
<evidence type="ECO:0000313" key="3">
    <source>
        <dbReference type="EMBL" id="MBL0739646.1"/>
    </source>
</evidence>
<evidence type="ECO:0000313" key="4">
    <source>
        <dbReference type="Proteomes" id="UP000613030"/>
    </source>
</evidence>
<dbReference type="InterPro" id="IPR051450">
    <property type="entry name" value="Gfo/Idh/MocA_Oxidoreductases"/>
</dbReference>
<dbReference type="SUPFAM" id="SSF51735">
    <property type="entry name" value="NAD(P)-binding Rossmann-fold domains"/>
    <property type="match status" value="1"/>
</dbReference>
<dbReference type="Pfam" id="PF22725">
    <property type="entry name" value="GFO_IDH_MocA_C3"/>
    <property type="match status" value="1"/>
</dbReference>
<dbReference type="InterPro" id="IPR036291">
    <property type="entry name" value="NAD(P)-bd_dom_sf"/>
</dbReference>
<dbReference type="EMBL" id="JAERRB010000001">
    <property type="protein sequence ID" value="MBL0739646.1"/>
    <property type="molecule type" value="Genomic_DNA"/>
</dbReference>
<keyword evidence="4" id="KW-1185">Reference proteome</keyword>
<dbReference type="Gene3D" id="3.40.50.720">
    <property type="entry name" value="NAD(P)-binding Rossmann-like Domain"/>
    <property type="match status" value="1"/>
</dbReference>
<dbReference type="InterPro" id="IPR000683">
    <property type="entry name" value="Gfo/Idh/MocA-like_OxRdtase_N"/>
</dbReference>
<organism evidence="3 4">
    <name type="scientific">Chryseolinea lacunae</name>
    <dbReference type="NCBI Taxonomy" id="2801331"/>
    <lineage>
        <taxon>Bacteria</taxon>
        <taxon>Pseudomonadati</taxon>
        <taxon>Bacteroidota</taxon>
        <taxon>Cytophagia</taxon>
        <taxon>Cytophagales</taxon>
        <taxon>Fulvivirgaceae</taxon>
        <taxon>Chryseolinea</taxon>
    </lineage>
</organism>
<evidence type="ECO:0000259" key="2">
    <source>
        <dbReference type="Pfam" id="PF22725"/>
    </source>
</evidence>
<protein>
    <submittedName>
        <fullName evidence="3">Gfo/Idh/MocA family oxidoreductase</fullName>
    </submittedName>
</protein>
<sequence length="329" mass="37327">MIHVAIVGFGFMGITHAANVLRNKRLKLQAIVTRHPNDIDERLNAQTGNFSTGDVNLDDLRQVKRYTSLQECLRNETIDIVQLCVHTDLHFTLAMEAMEHGRHVFIEKPMSLVPDEARAMMQKAKEKNVKLMVGHVVRFMPPYVKLKSWIDNKTFGALKFISLTRFTGLPAWGQWKEKQQHFGSSGGALFDLVIHDIDFLFYALGEPEKINAQAYPGTLSMHDYVVAHWHYPEAHAKIEGGNLFHSAFPFQAGYMARFENASVQYASLRPEHIDIVTDEGIEKITAGDAGEGFYDEIDYFATCVEQNVEPTRCLPQSSLRTLELCYAHL</sequence>
<dbReference type="Pfam" id="PF01408">
    <property type="entry name" value="GFO_IDH_MocA"/>
    <property type="match status" value="1"/>
</dbReference>
<dbReference type="Gene3D" id="3.30.360.10">
    <property type="entry name" value="Dihydrodipicolinate Reductase, domain 2"/>
    <property type="match status" value="1"/>
</dbReference>
<name>A0ABS1KJL1_9BACT</name>
<dbReference type="PANTHER" id="PTHR43377:SF1">
    <property type="entry name" value="BILIVERDIN REDUCTASE A"/>
    <property type="match status" value="1"/>
</dbReference>
<dbReference type="RefSeq" id="WP_202006623.1">
    <property type="nucleotide sequence ID" value="NZ_JAERRB010000001.1"/>
</dbReference>
<feature type="domain" description="GFO/IDH/MocA-like oxidoreductase" evidence="2">
    <location>
        <begin position="143"/>
        <end position="241"/>
    </location>
</feature>
<feature type="domain" description="Gfo/Idh/MocA-like oxidoreductase N-terminal" evidence="1">
    <location>
        <begin position="2"/>
        <end position="135"/>
    </location>
</feature>